<feature type="compositionally biased region" description="Basic and acidic residues" evidence="2">
    <location>
        <begin position="24"/>
        <end position="38"/>
    </location>
</feature>
<evidence type="ECO:0000313" key="3">
    <source>
        <dbReference type="EMBL" id="TFK40900.1"/>
    </source>
</evidence>
<feature type="coiled-coil region" evidence="1">
    <location>
        <begin position="358"/>
        <end position="385"/>
    </location>
</feature>
<protein>
    <submittedName>
        <fullName evidence="3">Uncharacterized protein</fullName>
    </submittedName>
</protein>
<dbReference type="OrthoDB" id="21648at2759"/>
<dbReference type="AlphaFoldDB" id="A0A5C3M6D8"/>
<feature type="region of interest" description="Disordered" evidence="2">
    <location>
        <begin position="604"/>
        <end position="643"/>
    </location>
</feature>
<dbReference type="EMBL" id="ML213595">
    <property type="protein sequence ID" value="TFK40900.1"/>
    <property type="molecule type" value="Genomic_DNA"/>
</dbReference>
<dbReference type="Proteomes" id="UP000308652">
    <property type="component" value="Unassembled WGS sequence"/>
</dbReference>
<name>A0A5C3M6D8_9AGAR</name>
<keyword evidence="4" id="KW-1185">Reference proteome</keyword>
<organism evidence="3 4">
    <name type="scientific">Crucibulum laeve</name>
    <dbReference type="NCBI Taxonomy" id="68775"/>
    <lineage>
        <taxon>Eukaryota</taxon>
        <taxon>Fungi</taxon>
        <taxon>Dikarya</taxon>
        <taxon>Basidiomycota</taxon>
        <taxon>Agaricomycotina</taxon>
        <taxon>Agaricomycetes</taxon>
        <taxon>Agaricomycetidae</taxon>
        <taxon>Agaricales</taxon>
        <taxon>Agaricineae</taxon>
        <taxon>Nidulariaceae</taxon>
        <taxon>Crucibulum</taxon>
    </lineage>
</organism>
<feature type="region of interest" description="Disordered" evidence="2">
    <location>
        <begin position="1"/>
        <end position="38"/>
    </location>
</feature>
<feature type="compositionally biased region" description="Low complexity" evidence="2">
    <location>
        <begin position="628"/>
        <end position="643"/>
    </location>
</feature>
<keyword evidence="1" id="KW-0175">Coiled coil</keyword>
<sequence>MARATRSSAALDAPPPQPPKRKRQDSPDHPHKQPRTEHDPHLAAALPLTDDDAQAILTVLESADTLGLLDRVFPLPDPISLRALLAHPDRHPLRTVRTAIHHLFPISSHPRSSPSPTAAQQLLFCQLALSLLDQASRNVIDTLPDISNILSSPPTSPRHSPVLASSKYALVQHLPSGDYWSSLTNDASPASPTPDFKNLQTANAELVAILPSASSSSVKDIPSLGSYYSKTLPAKKSLPSHRRVTTGSFLDYGLWASFAPSFDQGMELVGRAELGQVYFQREQRRREREAVRREILEGRGSIADVPNDADAAVQRDDSSAEASSDIVFDSRSKMHIDPNLEGLLTEDETNTIKAALGNLELENAVQELLDRNRRALRRLEELQISRLLNDGSASTAEEGSEEWDTAQSIVESLITLASLRPRSSTGEVQSIVPPSSVLRSLQRTMALEPSPGWYGTLPSSRSAALRDDLTVKMRSVATPTAQTASTPAPVPAPATPTAPAAPAAITPAYPGYAYGYSATPQQAATQPYRPQSATSYSAYKPTQTTSYYQGGYVAPAAQPQQSYYPQQNYSATSTASGQQIYGTPVQQPYGGYSSWYSQYPAAATAGNPGSGRGTPQPTTSNYGSFYNANAGTSTPPPGGTRTPAVANTVMATKSVTGHQPAPTAATWSYVQPTQQGQAPTLPQHLRTAQPAATGVYQQTSYYGQYQMQQSPATPAR</sequence>
<evidence type="ECO:0000313" key="4">
    <source>
        <dbReference type="Proteomes" id="UP000308652"/>
    </source>
</evidence>
<feature type="compositionally biased region" description="Polar residues" evidence="2">
    <location>
        <begin position="613"/>
        <end position="627"/>
    </location>
</feature>
<dbReference type="STRING" id="68775.A0A5C3M6D8"/>
<evidence type="ECO:0000256" key="1">
    <source>
        <dbReference type="SAM" id="Coils"/>
    </source>
</evidence>
<evidence type="ECO:0000256" key="2">
    <source>
        <dbReference type="SAM" id="MobiDB-lite"/>
    </source>
</evidence>
<reference evidence="3 4" key="1">
    <citation type="journal article" date="2019" name="Nat. Ecol. Evol.">
        <title>Megaphylogeny resolves global patterns of mushroom evolution.</title>
        <authorList>
            <person name="Varga T."/>
            <person name="Krizsan K."/>
            <person name="Foldi C."/>
            <person name="Dima B."/>
            <person name="Sanchez-Garcia M."/>
            <person name="Sanchez-Ramirez S."/>
            <person name="Szollosi G.J."/>
            <person name="Szarkandi J.G."/>
            <person name="Papp V."/>
            <person name="Albert L."/>
            <person name="Andreopoulos W."/>
            <person name="Angelini C."/>
            <person name="Antonin V."/>
            <person name="Barry K.W."/>
            <person name="Bougher N.L."/>
            <person name="Buchanan P."/>
            <person name="Buyck B."/>
            <person name="Bense V."/>
            <person name="Catcheside P."/>
            <person name="Chovatia M."/>
            <person name="Cooper J."/>
            <person name="Damon W."/>
            <person name="Desjardin D."/>
            <person name="Finy P."/>
            <person name="Geml J."/>
            <person name="Haridas S."/>
            <person name="Hughes K."/>
            <person name="Justo A."/>
            <person name="Karasinski D."/>
            <person name="Kautmanova I."/>
            <person name="Kiss B."/>
            <person name="Kocsube S."/>
            <person name="Kotiranta H."/>
            <person name="LaButti K.M."/>
            <person name="Lechner B.E."/>
            <person name="Liimatainen K."/>
            <person name="Lipzen A."/>
            <person name="Lukacs Z."/>
            <person name="Mihaltcheva S."/>
            <person name="Morgado L.N."/>
            <person name="Niskanen T."/>
            <person name="Noordeloos M.E."/>
            <person name="Ohm R.A."/>
            <person name="Ortiz-Santana B."/>
            <person name="Ovrebo C."/>
            <person name="Racz N."/>
            <person name="Riley R."/>
            <person name="Savchenko A."/>
            <person name="Shiryaev A."/>
            <person name="Soop K."/>
            <person name="Spirin V."/>
            <person name="Szebenyi C."/>
            <person name="Tomsovsky M."/>
            <person name="Tulloss R.E."/>
            <person name="Uehling J."/>
            <person name="Grigoriev I.V."/>
            <person name="Vagvolgyi C."/>
            <person name="Papp T."/>
            <person name="Martin F.M."/>
            <person name="Miettinen O."/>
            <person name="Hibbett D.S."/>
            <person name="Nagy L.G."/>
        </authorList>
    </citation>
    <scope>NUCLEOTIDE SEQUENCE [LARGE SCALE GENOMIC DNA]</scope>
    <source>
        <strain evidence="3 4">CBS 166.37</strain>
    </source>
</reference>
<accession>A0A5C3M6D8</accession>
<gene>
    <name evidence="3" type="ORF">BDQ12DRAFT_720636</name>
</gene>
<proteinExistence type="predicted"/>